<name>A0A8J4SNP3_9TREM</name>
<accession>A0A8J4SNP3</accession>
<dbReference type="GO" id="GO:0005634">
    <property type="term" value="C:nucleus"/>
    <property type="evidence" value="ECO:0007669"/>
    <property type="project" value="UniProtKB-SubCell"/>
</dbReference>
<evidence type="ECO:0000256" key="6">
    <source>
        <dbReference type="ARBA" id="ARBA00023242"/>
    </source>
</evidence>
<dbReference type="SMART" id="SM00707">
    <property type="entry name" value="RPEL"/>
    <property type="match status" value="3"/>
</dbReference>
<dbReference type="GO" id="GO:0045944">
    <property type="term" value="P:positive regulation of transcription by RNA polymerase II"/>
    <property type="evidence" value="ECO:0007669"/>
    <property type="project" value="TreeGrafter"/>
</dbReference>
<dbReference type="PROSITE" id="PS50800">
    <property type="entry name" value="SAP"/>
    <property type="match status" value="1"/>
</dbReference>
<dbReference type="Proteomes" id="UP000748531">
    <property type="component" value="Unassembled WGS sequence"/>
</dbReference>
<keyword evidence="4" id="KW-0175">Coiled coil</keyword>
<keyword evidence="2" id="KW-0677">Repeat</keyword>
<proteinExistence type="predicted"/>
<dbReference type="InterPro" id="IPR036361">
    <property type="entry name" value="SAP_dom_sf"/>
</dbReference>
<feature type="region of interest" description="Disordered" evidence="8">
    <location>
        <begin position="718"/>
        <end position="752"/>
    </location>
</feature>
<comment type="caution">
    <text evidence="10">The sequence shown here is derived from an EMBL/GenBank/DDBJ whole genome shotgun (WGS) entry which is preliminary data.</text>
</comment>
<keyword evidence="5" id="KW-0804">Transcription</keyword>
<evidence type="ECO:0000256" key="8">
    <source>
        <dbReference type="SAM" id="MobiDB-lite"/>
    </source>
</evidence>
<evidence type="ECO:0000259" key="9">
    <source>
        <dbReference type="PROSITE" id="PS50800"/>
    </source>
</evidence>
<feature type="compositionally biased region" description="Polar residues" evidence="8">
    <location>
        <begin position="294"/>
        <end position="305"/>
    </location>
</feature>
<dbReference type="PROSITE" id="PS51073">
    <property type="entry name" value="RPEL"/>
    <property type="match status" value="2"/>
</dbReference>
<sequence length="1206" mass="130864">MSTDSSYKKSGSPQASTEVSSLQANKLKNKETLERRLRCRRPIKELVNQGILLNPCISNADKVRQLQRAKTSDLLKQKIEKRPDRQYLVSRRIIRDDKPGTSPYILEQCHNLEKYQLKSCLNCKLTARPGTLELIEKGVLQVDPGVDSLIRCGSIPYPRVENISSVDELPPSSDIIPTPPPLILKPPSSADSSTSGCSKLVAARSRSNNCNRTAPGLSTNSRSMKDETIVYKLGSLVFHNYCPKSVSPNMTGLTSFQQKQKAREAQQAEMLRLQDTARAHRMVEQELSKRVAQKSPNSISQTDSAASVPLESGSEAGDSLDWISAFSSPVSELSDPHNIPVSTESSYHLCDSQLLCSVSQVPMSNSSTSTLWAPVDSSVYYTSTTVSSDRTSSAIAFRNTGSLEQLTANQLRAECRERKLARSGSKATLIRQLEPYRHEINCKYFFDPDPKSVHCTVNKILDSSTPNWLLNIQPKCSPPPSFPPAPPMWTLPVNSCVPSYSAANCQNVITPMTAQTSTSSGTVFLCPAPVRENTMATTVNTPVLLVSPSLSYPLNFGGIPLKHSLSVPYMSEISQTQQAATCALPVGSSIPTSCISRSAVSFSIPNTTLPVNNLYNQTSIAHIDRSQMSSLSNPVVQPSAILITPSVLPFTHAASAVDTSTTPGVAPSWLHSTRAENSTVISNRSTIVTPNLMPNTVYTLNPPICTVSMQPHIVHSKLTTSSSHPSNIQSIKYGTNPFQSSSSSAHSTGQPPSLNQIEEIWLRIRQLRRQIAKERAMESWHTVKSETDGSEVLEPNLLHDLMQEHDRLAVLCRLLVIDRIDALDELIDSGVDDSGSFNSPSSVGCSPMSRLQVERNLMNSYLRKLGGSALVNQISSPMHNGLRRASSPSLNSTHLVDSCCVLPTPVASLSYSTNYQLSVGCNSADAHSVMTTSTPQASLPYESINLTGGCTIPTTLGSRMHLALSWSDGLQKLDGHSTDRLIYSSQAVTDASMGCPISNSETLEPAPSPSTVDAFFELWNSVFKDSTKGSGLDELNFSSEQTNCIAESLPTVSHLSTAVTQPTVQTFLSSCPYTNHNQRLSSLQSPSGYVNDNSHLLACDSSVYRSSPTSQVQKDPLDEHMKSPLAVSRPAVPFDWPSLVSSPCTSATLSNDRQTKYADSCRAFQTSAPVIDLAEALFASLGTEVMDTSESSFCVPSVAMNWSVDA</sequence>
<keyword evidence="11" id="KW-1185">Reference proteome</keyword>
<feature type="repeat" description="RPEL" evidence="7">
    <location>
        <begin position="73"/>
        <end position="98"/>
    </location>
</feature>
<feature type="compositionally biased region" description="Polar residues" evidence="8">
    <location>
        <begin position="1"/>
        <end position="26"/>
    </location>
</feature>
<dbReference type="InterPro" id="IPR004018">
    <property type="entry name" value="RPEL_repeat"/>
</dbReference>
<evidence type="ECO:0000256" key="4">
    <source>
        <dbReference type="ARBA" id="ARBA00023054"/>
    </source>
</evidence>
<feature type="region of interest" description="Disordered" evidence="8">
    <location>
        <begin position="1"/>
        <end position="27"/>
    </location>
</feature>
<evidence type="ECO:0000256" key="5">
    <source>
        <dbReference type="ARBA" id="ARBA00023163"/>
    </source>
</evidence>
<evidence type="ECO:0000313" key="10">
    <source>
        <dbReference type="EMBL" id="KAF5400290.1"/>
    </source>
</evidence>
<dbReference type="EMBL" id="LUCH01003314">
    <property type="protein sequence ID" value="KAF5400290.1"/>
    <property type="molecule type" value="Genomic_DNA"/>
</dbReference>
<dbReference type="Gene3D" id="1.10.720.30">
    <property type="entry name" value="SAP domain"/>
    <property type="match status" value="1"/>
</dbReference>
<evidence type="ECO:0000256" key="3">
    <source>
        <dbReference type="ARBA" id="ARBA00023015"/>
    </source>
</evidence>
<dbReference type="Pfam" id="PF02037">
    <property type="entry name" value="SAP"/>
    <property type="match status" value="1"/>
</dbReference>
<dbReference type="GO" id="GO:0003713">
    <property type="term" value="F:transcription coactivator activity"/>
    <property type="evidence" value="ECO:0007669"/>
    <property type="project" value="TreeGrafter"/>
</dbReference>
<feature type="region of interest" description="Disordered" evidence="8">
    <location>
        <begin position="284"/>
        <end position="313"/>
    </location>
</feature>
<keyword evidence="6" id="KW-0539">Nucleus</keyword>
<organism evidence="10 11">
    <name type="scientific">Paragonimus heterotremus</name>
    <dbReference type="NCBI Taxonomy" id="100268"/>
    <lineage>
        <taxon>Eukaryota</taxon>
        <taxon>Metazoa</taxon>
        <taxon>Spiralia</taxon>
        <taxon>Lophotrochozoa</taxon>
        <taxon>Platyhelminthes</taxon>
        <taxon>Trematoda</taxon>
        <taxon>Digenea</taxon>
        <taxon>Plagiorchiida</taxon>
        <taxon>Troglotremata</taxon>
        <taxon>Troglotrematidae</taxon>
        <taxon>Paragonimus</taxon>
    </lineage>
</organism>
<evidence type="ECO:0000256" key="7">
    <source>
        <dbReference type="PROSITE-ProRule" id="PRU00401"/>
    </source>
</evidence>
<dbReference type="SMART" id="SM00513">
    <property type="entry name" value="SAP"/>
    <property type="match status" value="1"/>
</dbReference>
<feature type="repeat" description="RPEL" evidence="7">
    <location>
        <begin position="119"/>
        <end position="144"/>
    </location>
</feature>
<reference evidence="10" key="1">
    <citation type="submission" date="2019-05" db="EMBL/GenBank/DDBJ databases">
        <title>Annotation for the trematode Paragonimus heterotremus.</title>
        <authorList>
            <person name="Choi Y.-J."/>
        </authorList>
    </citation>
    <scope>NUCLEOTIDE SEQUENCE</scope>
    <source>
        <strain evidence="10">LC</strain>
    </source>
</reference>
<dbReference type="Gene3D" id="6.10.140.2040">
    <property type="match status" value="2"/>
</dbReference>
<comment type="subcellular location">
    <subcellularLocation>
        <location evidence="1">Nucleus</location>
    </subcellularLocation>
</comment>
<feature type="domain" description="SAP" evidence="9">
    <location>
        <begin position="403"/>
        <end position="437"/>
    </location>
</feature>
<dbReference type="PANTHER" id="PTHR22793:SF12">
    <property type="entry name" value="MYOCARDIN-RELATED TRANSCRIPTION FACTOR, ISOFORM H"/>
    <property type="match status" value="1"/>
</dbReference>
<evidence type="ECO:0000256" key="2">
    <source>
        <dbReference type="ARBA" id="ARBA00022737"/>
    </source>
</evidence>
<dbReference type="PANTHER" id="PTHR22793">
    <property type="entry name" value="MYOCARDIN-RELATED TRANSCRIPTION FACTOR-RELATED"/>
    <property type="match status" value="1"/>
</dbReference>
<protein>
    <submittedName>
        <fullName evidence="10">RPEL repeat protein</fullName>
    </submittedName>
</protein>
<dbReference type="OrthoDB" id="197676at2759"/>
<dbReference type="InterPro" id="IPR003034">
    <property type="entry name" value="SAP_dom"/>
</dbReference>
<gene>
    <name evidence="10" type="ORF">PHET_05949</name>
</gene>
<dbReference type="AlphaFoldDB" id="A0A8J4SNP3"/>
<evidence type="ECO:0000256" key="1">
    <source>
        <dbReference type="ARBA" id="ARBA00004123"/>
    </source>
</evidence>
<dbReference type="InterPro" id="IPR043451">
    <property type="entry name" value="Myocardin-like"/>
</dbReference>
<evidence type="ECO:0000313" key="11">
    <source>
        <dbReference type="Proteomes" id="UP000748531"/>
    </source>
</evidence>
<keyword evidence="3" id="KW-0805">Transcription regulation</keyword>